<dbReference type="Pfam" id="PF00072">
    <property type="entry name" value="Response_reg"/>
    <property type="match status" value="1"/>
</dbReference>
<feature type="domain" description="Response regulatory" evidence="3">
    <location>
        <begin position="4"/>
        <end position="117"/>
    </location>
</feature>
<proteinExistence type="predicted"/>
<sequence>MKKRVLIIENDRDIRMIVEIILNEQGFETLSLPEPEDLAEIIPFSPDIILLDEFINNKPGHRLCRKIKQVTALASVPVIILSTANDIEMIATECNANDFIRKPFDVEDMIAKVLRLVDHRPLVC</sequence>
<dbReference type="GO" id="GO:0000160">
    <property type="term" value="P:phosphorelay signal transduction system"/>
    <property type="evidence" value="ECO:0007669"/>
    <property type="project" value="InterPro"/>
</dbReference>
<organism evidence="4 5">
    <name type="scientific">Mucilaginibacter corticis</name>
    <dbReference type="NCBI Taxonomy" id="2597670"/>
    <lineage>
        <taxon>Bacteria</taxon>
        <taxon>Pseudomonadati</taxon>
        <taxon>Bacteroidota</taxon>
        <taxon>Sphingobacteriia</taxon>
        <taxon>Sphingobacteriales</taxon>
        <taxon>Sphingobacteriaceae</taxon>
        <taxon>Mucilaginibacter</taxon>
    </lineage>
</organism>
<dbReference type="RefSeq" id="WP_144249037.1">
    <property type="nucleotide sequence ID" value="NZ_VLPK01000002.1"/>
</dbReference>
<dbReference type="SUPFAM" id="SSF52172">
    <property type="entry name" value="CheY-like"/>
    <property type="match status" value="1"/>
</dbReference>
<dbReference type="InterPro" id="IPR011006">
    <property type="entry name" value="CheY-like_superfamily"/>
</dbReference>
<keyword evidence="1 2" id="KW-0597">Phosphoprotein</keyword>
<evidence type="ECO:0000313" key="5">
    <source>
        <dbReference type="Proteomes" id="UP000318733"/>
    </source>
</evidence>
<evidence type="ECO:0000256" key="1">
    <source>
        <dbReference type="ARBA" id="ARBA00022553"/>
    </source>
</evidence>
<gene>
    <name evidence="4" type="ORF">FO440_14795</name>
</gene>
<feature type="modified residue" description="4-aspartylphosphate" evidence="2">
    <location>
        <position position="52"/>
    </location>
</feature>
<dbReference type="PANTHER" id="PTHR44591:SF3">
    <property type="entry name" value="RESPONSE REGULATORY DOMAIN-CONTAINING PROTEIN"/>
    <property type="match status" value="1"/>
</dbReference>
<dbReference type="OrthoDB" id="1260794at2"/>
<evidence type="ECO:0000256" key="2">
    <source>
        <dbReference type="PROSITE-ProRule" id="PRU00169"/>
    </source>
</evidence>
<dbReference type="Gene3D" id="3.40.50.2300">
    <property type="match status" value="1"/>
</dbReference>
<protein>
    <submittedName>
        <fullName evidence="4">Response regulator</fullName>
    </submittedName>
</protein>
<evidence type="ECO:0000259" key="3">
    <source>
        <dbReference type="PROSITE" id="PS50110"/>
    </source>
</evidence>
<evidence type="ECO:0000313" key="4">
    <source>
        <dbReference type="EMBL" id="TSJ40999.1"/>
    </source>
</evidence>
<accession>A0A556MML4</accession>
<name>A0A556MML4_9SPHI</name>
<dbReference type="InterPro" id="IPR001789">
    <property type="entry name" value="Sig_transdc_resp-reg_receiver"/>
</dbReference>
<dbReference type="PROSITE" id="PS50110">
    <property type="entry name" value="RESPONSE_REGULATORY"/>
    <property type="match status" value="1"/>
</dbReference>
<dbReference type="EMBL" id="VLPK01000002">
    <property type="protein sequence ID" value="TSJ40999.1"/>
    <property type="molecule type" value="Genomic_DNA"/>
</dbReference>
<reference evidence="4 5" key="1">
    <citation type="submission" date="2019-07" db="EMBL/GenBank/DDBJ databases">
        <authorList>
            <person name="Huq M.A."/>
        </authorList>
    </citation>
    <scope>NUCLEOTIDE SEQUENCE [LARGE SCALE GENOMIC DNA]</scope>
    <source>
        <strain evidence="4 5">MAH-19</strain>
    </source>
</reference>
<comment type="caution">
    <text evidence="4">The sequence shown here is derived from an EMBL/GenBank/DDBJ whole genome shotgun (WGS) entry which is preliminary data.</text>
</comment>
<dbReference type="Proteomes" id="UP000318733">
    <property type="component" value="Unassembled WGS sequence"/>
</dbReference>
<dbReference type="InterPro" id="IPR050595">
    <property type="entry name" value="Bact_response_regulator"/>
</dbReference>
<dbReference type="PANTHER" id="PTHR44591">
    <property type="entry name" value="STRESS RESPONSE REGULATOR PROTEIN 1"/>
    <property type="match status" value="1"/>
</dbReference>
<keyword evidence="5" id="KW-1185">Reference proteome</keyword>
<dbReference type="SMART" id="SM00448">
    <property type="entry name" value="REC"/>
    <property type="match status" value="1"/>
</dbReference>
<dbReference type="AlphaFoldDB" id="A0A556MML4"/>